<accession>F0EWI3</accession>
<dbReference type="RefSeq" id="WP_003781096.1">
    <property type="nucleotide sequence ID" value="NZ_GL870929.1"/>
</dbReference>
<keyword evidence="1" id="KW-1133">Transmembrane helix</keyword>
<gene>
    <name evidence="3" type="ORF">HMPREF9098_0217</name>
</gene>
<keyword evidence="4" id="KW-1185">Reference proteome</keyword>
<evidence type="ECO:0000256" key="2">
    <source>
        <dbReference type="SAM" id="SignalP"/>
    </source>
</evidence>
<comment type="caution">
    <text evidence="3">The sequence shown here is derived from an EMBL/GenBank/DDBJ whole genome shotgun (WGS) entry which is preliminary data.</text>
</comment>
<feature type="chain" id="PRO_5003247485" evidence="2">
    <location>
        <begin position="22"/>
        <end position="392"/>
    </location>
</feature>
<dbReference type="STRING" id="888741.HMPREF9098_0217"/>
<keyword evidence="1" id="KW-0812">Transmembrane</keyword>
<keyword evidence="1" id="KW-0472">Membrane</keyword>
<dbReference type="EMBL" id="AEWV01000005">
    <property type="protein sequence ID" value="EGC18411.1"/>
    <property type="molecule type" value="Genomic_DNA"/>
</dbReference>
<sequence length="392" mass="44403">MKMMTKAIALSVFMLPALAFATPYFDGFLGVFFIAIGVMLAAIFSYVVMRLMYWCYAAACFFSGQKLGKIGLWLIILDIPVFYFAAYLYHTSIESEREEKRLEQLSPITLPAPQTVAGIAMPAGTYLETNITKRKQPEPDKFVYAGFSQPVVWNGIPIVRMKRDLSIGDEYWQDRTIYTEPEKPVSIGQWICQTGLYLEWQLLPQADGKPPEIPSHQSAEHYVYLSDCTLEEGQTALLPEFGTVLEVGAIRRENDKYRDVTKGFWRTGASGYGEESRKSGRMDFYSLDLSVDAARIVHEFAAKLEDNPNMNCQMPEHTFLVWQKSRPEVILVASPEPKRIPKKCWGKTLVPTPIEVLSKQLGPNYESFFNGAEQYFKQTQAASSEQENAAKP</sequence>
<dbReference type="Proteomes" id="UP000004088">
    <property type="component" value="Unassembled WGS sequence"/>
</dbReference>
<keyword evidence="2" id="KW-0732">Signal</keyword>
<dbReference type="AlphaFoldDB" id="F0EWI3"/>
<feature type="transmembrane region" description="Helical" evidence="1">
    <location>
        <begin position="70"/>
        <end position="89"/>
    </location>
</feature>
<dbReference type="HOGENOM" id="CLU_703541_0_0_4"/>
<protein>
    <submittedName>
        <fullName evidence="3">Uncharacterized protein</fullName>
    </submittedName>
</protein>
<reference evidence="3 4" key="1">
    <citation type="submission" date="2011-01" db="EMBL/GenBank/DDBJ databases">
        <authorList>
            <person name="Muzny D."/>
            <person name="Qin X."/>
            <person name="Deng J."/>
            <person name="Jiang H."/>
            <person name="Liu Y."/>
            <person name="Qu J."/>
            <person name="Song X.-Z."/>
            <person name="Zhang L."/>
            <person name="Thornton R."/>
            <person name="Coyle M."/>
            <person name="Francisco L."/>
            <person name="Jackson L."/>
            <person name="Javaid M."/>
            <person name="Korchina V."/>
            <person name="Kovar C."/>
            <person name="Mata R."/>
            <person name="Mathew T."/>
            <person name="Ngo R."/>
            <person name="Nguyen L."/>
            <person name="Nguyen N."/>
            <person name="Okwuonu G."/>
            <person name="Ongeri F."/>
            <person name="Pham C."/>
            <person name="Simmons D."/>
            <person name="Wilczek-Boney K."/>
            <person name="Hale W."/>
            <person name="Jakkamsetti A."/>
            <person name="Pham P."/>
            <person name="Ruth R."/>
            <person name="San Lucas F."/>
            <person name="Warren J."/>
            <person name="Zhang J."/>
            <person name="Zhao Z."/>
            <person name="Zhou C."/>
            <person name="Zhu D."/>
            <person name="Lee S."/>
            <person name="Bess C."/>
            <person name="Blankenburg K."/>
            <person name="Forbes L."/>
            <person name="Fu Q."/>
            <person name="Gubbala S."/>
            <person name="Hirani K."/>
            <person name="Jayaseelan J.C."/>
            <person name="Lara F."/>
            <person name="Munidasa M."/>
            <person name="Palculict T."/>
            <person name="Patil S."/>
            <person name="Pu L.-L."/>
            <person name="Saada N."/>
            <person name="Tang L."/>
            <person name="Weissenberger G."/>
            <person name="Zhu Y."/>
            <person name="Hemphill L."/>
            <person name="Shang Y."/>
            <person name="Youmans B."/>
            <person name="Ayvaz T."/>
            <person name="Ross M."/>
            <person name="Santibanez J."/>
            <person name="Aqrawi P."/>
            <person name="Gross S."/>
            <person name="Joshi V."/>
            <person name="Fowler G."/>
            <person name="Nazareth L."/>
            <person name="Reid J."/>
            <person name="Worley K."/>
            <person name="Petrosino J."/>
            <person name="Highlander S."/>
            <person name="Gibbs R."/>
        </authorList>
    </citation>
    <scope>NUCLEOTIDE SEQUENCE [LARGE SCALE GENOMIC DNA]</scope>
    <source>
        <strain evidence="3 4">ATCC 33394</strain>
    </source>
</reference>
<evidence type="ECO:0000313" key="4">
    <source>
        <dbReference type="Proteomes" id="UP000004088"/>
    </source>
</evidence>
<evidence type="ECO:0000256" key="1">
    <source>
        <dbReference type="SAM" id="Phobius"/>
    </source>
</evidence>
<feature type="transmembrane region" description="Helical" evidence="1">
    <location>
        <begin position="29"/>
        <end position="49"/>
    </location>
</feature>
<organism evidence="3 4">
    <name type="scientific">Kingella denitrificans ATCC 33394</name>
    <dbReference type="NCBI Taxonomy" id="888741"/>
    <lineage>
        <taxon>Bacteria</taxon>
        <taxon>Pseudomonadati</taxon>
        <taxon>Pseudomonadota</taxon>
        <taxon>Betaproteobacteria</taxon>
        <taxon>Neisseriales</taxon>
        <taxon>Neisseriaceae</taxon>
        <taxon>Kingella</taxon>
    </lineage>
</organism>
<feature type="signal peptide" evidence="2">
    <location>
        <begin position="1"/>
        <end position="21"/>
    </location>
</feature>
<evidence type="ECO:0000313" key="3">
    <source>
        <dbReference type="EMBL" id="EGC18411.1"/>
    </source>
</evidence>
<name>F0EWI3_9NEIS</name>
<proteinExistence type="predicted"/>